<sequence length="201" mass="21450">HETSSAAGIQRDLLLSEFLPEQVPSDPDEPFFILSLTEVPVSSAGEVETSPAESFSYLPATGASGQQSSVSDVSLETEDHPELSVEPKVFNTTIAEPNKTNHDDYAEKKSCLSCKNNVSASDFSEANIVKTKDPPCKKTASKRNKKKPSSEATQMSSSEPKVSTSNYIIPTQTKLATEAVTPSVSLPVGPSSVSTVRVQIC</sequence>
<keyword evidence="3" id="KW-1185">Reference proteome</keyword>
<feature type="compositionally biased region" description="Polar residues" evidence="1">
    <location>
        <begin position="63"/>
        <end position="74"/>
    </location>
</feature>
<protein>
    <submittedName>
        <fullName evidence="2">Uncharacterized protein</fullName>
    </submittedName>
</protein>
<proteinExistence type="predicted"/>
<organism evidence="2 3">
    <name type="scientific">Ilyodon furcidens</name>
    <name type="common">goldbreast splitfin</name>
    <dbReference type="NCBI Taxonomy" id="33524"/>
    <lineage>
        <taxon>Eukaryota</taxon>
        <taxon>Metazoa</taxon>
        <taxon>Chordata</taxon>
        <taxon>Craniata</taxon>
        <taxon>Vertebrata</taxon>
        <taxon>Euteleostomi</taxon>
        <taxon>Actinopterygii</taxon>
        <taxon>Neopterygii</taxon>
        <taxon>Teleostei</taxon>
        <taxon>Neoteleostei</taxon>
        <taxon>Acanthomorphata</taxon>
        <taxon>Ovalentaria</taxon>
        <taxon>Atherinomorphae</taxon>
        <taxon>Cyprinodontiformes</taxon>
        <taxon>Goodeidae</taxon>
        <taxon>Ilyodon</taxon>
    </lineage>
</organism>
<accession>A0ABV0T1K6</accession>
<feature type="region of interest" description="Disordered" evidence="1">
    <location>
        <begin position="43"/>
        <end position="83"/>
    </location>
</feature>
<name>A0ABV0T1K6_9TELE</name>
<gene>
    <name evidence="2" type="ORF">ILYODFUR_021586</name>
</gene>
<feature type="non-terminal residue" evidence="2">
    <location>
        <position position="1"/>
    </location>
</feature>
<reference evidence="2 3" key="1">
    <citation type="submission" date="2021-06" db="EMBL/GenBank/DDBJ databases">
        <authorList>
            <person name="Palmer J.M."/>
        </authorList>
    </citation>
    <scope>NUCLEOTIDE SEQUENCE [LARGE SCALE GENOMIC DNA]</scope>
    <source>
        <strain evidence="3">if_2019</strain>
        <tissue evidence="2">Muscle</tissue>
    </source>
</reference>
<comment type="caution">
    <text evidence="2">The sequence shown here is derived from an EMBL/GenBank/DDBJ whole genome shotgun (WGS) entry which is preliminary data.</text>
</comment>
<evidence type="ECO:0000313" key="2">
    <source>
        <dbReference type="EMBL" id="MEQ2225838.1"/>
    </source>
</evidence>
<evidence type="ECO:0000313" key="3">
    <source>
        <dbReference type="Proteomes" id="UP001482620"/>
    </source>
</evidence>
<dbReference type="Proteomes" id="UP001482620">
    <property type="component" value="Unassembled WGS sequence"/>
</dbReference>
<evidence type="ECO:0000256" key="1">
    <source>
        <dbReference type="SAM" id="MobiDB-lite"/>
    </source>
</evidence>
<feature type="compositionally biased region" description="Polar residues" evidence="1">
    <location>
        <begin position="150"/>
        <end position="166"/>
    </location>
</feature>
<dbReference type="EMBL" id="JAHRIQ010013900">
    <property type="protein sequence ID" value="MEQ2225838.1"/>
    <property type="molecule type" value="Genomic_DNA"/>
</dbReference>
<feature type="region of interest" description="Disordered" evidence="1">
    <location>
        <begin position="131"/>
        <end position="166"/>
    </location>
</feature>